<reference evidence="2" key="1">
    <citation type="submission" date="2014-09" db="EMBL/GenBank/DDBJ databases">
        <authorList>
            <person name="Magalhaes I.L.F."/>
            <person name="Oliveira U."/>
            <person name="Santos F.R."/>
            <person name="Vidigal T.H.D.A."/>
            <person name="Brescovit A.D."/>
            <person name="Santos A.J."/>
        </authorList>
    </citation>
    <scope>NUCLEOTIDE SEQUENCE</scope>
    <source>
        <tissue evidence="2">Shoot tissue taken approximately 20 cm above the soil surface</tissue>
    </source>
</reference>
<dbReference type="EMBL" id="GBRH01245479">
    <property type="protein sequence ID" value="JAD52416.1"/>
    <property type="molecule type" value="Transcribed_RNA"/>
</dbReference>
<reference evidence="2" key="2">
    <citation type="journal article" date="2015" name="Data Brief">
        <title>Shoot transcriptome of the giant reed, Arundo donax.</title>
        <authorList>
            <person name="Barrero R.A."/>
            <person name="Guerrero F.D."/>
            <person name="Moolhuijzen P."/>
            <person name="Goolsby J.A."/>
            <person name="Tidwell J."/>
            <person name="Bellgard S.E."/>
            <person name="Bellgard M.I."/>
        </authorList>
    </citation>
    <scope>NUCLEOTIDE SEQUENCE</scope>
    <source>
        <tissue evidence="2">Shoot tissue taken approximately 20 cm above the soil surface</tissue>
    </source>
</reference>
<sequence length="51" mass="5827">MDERPFRQQQIEPNSIRRTRDDLAAALLPELQSPATTQDLDPASNSWTQMS</sequence>
<dbReference type="AlphaFoldDB" id="A0A0A9AMN3"/>
<organism evidence="2">
    <name type="scientific">Arundo donax</name>
    <name type="common">Giant reed</name>
    <name type="synonym">Donax arundinaceus</name>
    <dbReference type="NCBI Taxonomy" id="35708"/>
    <lineage>
        <taxon>Eukaryota</taxon>
        <taxon>Viridiplantae</taxon>
        <taxon>Streptophyta</taxon>
        <taxon>Embryophyta</taxon>
        <taxon>Tracheophyta</taxon>
        <taxon>Spermatophyta</taxon>
        <taxon>Magnoliopsida</taxon>
        <taxon>Liliopsida</taxon>
        <taxon>Poales</taxon>
        <taxon>Poaceae</taxon>
        <taxon>PACMAD clade</taxon>
        <taxon>Arundinoideae</taxon>
        <taxon>Arundineae</taxon>
        <taxon>Arundo</taxon>
    </lineage>
</organism>
<feature type="compositionally biased region" description="Polar residues" evidence="1">
    <location>
        <begin position="33"/>
        <end position="51"/>
    </location>
</feature>
<accession>A0A0A9AMN3</accession>
<proteinExistence type="predicted"/>
<evidence type="ECO:0000256" key="1">
    <source>
        <dbReference type="SAM" id="MobiDB-lite"/>
    </source>
</evidence>
<feature type="region of interest" description="Disordered" evidence="1">
    <location>
        <begin position="29"/>
        <end position="51"/>
    </location>
</feature>
<evidence type="ECO:0000313" key="2">
    <source>
        <dbReference type="EMBL" id="JAD52416.1"/>
    </source>
</evidence>
<protein>
    <submittedName>
        <fullName evidence="2">Uncharacterized protein</fullName>
    </submittedName>
</protein>
<name>A0A0A9AMN3_ARUDO</name>